<organism evidence="1 2">
    <name type="scientific">Kordia aestuariivivens</name>
    <dbReference type="NCBI Taxonomy" id="2759037"/>
    <lineage>
        <taxon>Bacteria</taxon>
        <taxon>Pseudomonadati</taxon>
        <taxon>Bacteroidota</taxon>
        <taxon>Flavobacteriia</taxon>
        <taxon>Flavobacteriales</taxon>
        <taxon>Flavobacteriaceae</taxon>
        <taxon>Kordia</taxon>
    </lineage>
</organism>
<gene>
    <name evidence="1" type="ORF">H2O64_19595</name>
</gene>
<dbReference type="Proteomes" id="UP000619238">
    <property type="component" value="Unassembled WGS sequence"/>
</dbReference>
<evidence type="ECO:0000313" key="1">
    <source>
        <dbReference type="EMBL" id="MBC8756887.1"/>
    </source>
</evidence>
<dbReference type="RefSeq" id="WP_187563928.1">
    <property type="nucleotide sequence ID" value="NZ_JACGWS010000014.1"/>
</dbReference>
<comment type="caution">
    <text evidence="1">The sequence shown here is derived from an EMBL/GenBank/DDBJ whole genome shotgun (WGS) entry which is preliminary data.</text>
</comment>
<sequence length="79" mass="9203">MTTEQTITQIFETKIDGFDLEKVRKEKLKFLGIDSIQFVNIIITICKEIGISPTELDGNIISMENTYEEFLVNFNQRKK</sequence>
<keyword evidence="2" id="KW-1185">Reference proteome</keyword>
<proteinExistence type="predicted"/>
<name>A0ABR7QE89_9FLAO</name>
<reference evidence="1 2" key="1">
    <citation type="submission" date="2020-07" db="EMBL/GenBank/DDBJ databases">
        <title>Description of Kordia aestuariivivens sp. nov., isolated from a tidal flat.</title>
        <authorList>
            <person name="Park S."/>
            <person name="Yoon J.-H."/>
        </authorList>
    </citation>
    <scope>NUCLEOTIDE SEQUENCE [LARGE SCALE GENOMIC DNA]</scope>
    <source>
        <strain evidence="1 2">YSTF-M3</strain>
    </source>
</reference>
<protein>
    <recommendedName>
        <fullName evidence="3">Acyl carrier protein</fullName>
    </recommendedName>
</protein>
<dbReference type="EMBL" id="JACGWS010000014">
    <property type="protein sequence ID" value="MBC8756887.1"/>
    <property type="molecule type" value="Genomic_DNA"/>
</dbReference>
<accession>A0ABR7QE89</accession>
<evidence type="ECO:0000313" key="2">
    <source>
        <dbReference type="Proteomes" id="UP000619238"/>
    </source>
</evidence>
<evidence type="ECO:0008006" key="3">
    <source>
        <dbReference type="Google" id="ProtNLM"/>
    </source>
</evidence>